<organism evidence="9">
    <name type="scientific">freshwater metagenome</name>
    <dbReference type="NCBI Taxonomy" id="449393"/>
    <lineage>
        <taxon>unclassified sequences</taxon>
        <taxon>metagenomes</taxon>
        <taxon>ecological metagenomes</taxon>
    </lineage>
</organism>
<dbReference type="NCBIfam" id="TIGR00482">
    <property type="entry name" value="nicotinate (nicotinamide) nucleotide adenylyltransferase"/>
    <property type="match status" value="1"/>
</dbReference>
<dbReference type="AlphaFoldDB" id="A0A094Q516"/>
<dbReference type="InterPro" id="IPR005248">
    <property type="entry name" value="NadD/NMNAT"/>
</dbReference>
<dbReference type="NCBIfam" id="NF000840">
    <property type="entry name" value="PRK00071.1-3"/>
    <property type="match status" value="1"/>
</dbReference>
<protein>
    <recommendedName>
        <fullName evidence="8">Cytidyltransferase-like domain-containing protein</fullName>
    </recommendedName>
</protein>
<reference evidence="9" key="1">
    <citation type="submission" date="2014-06" db="EMBL/GenBank/DDBJ databases">
        <title>Key roles for freshwater Actinobacteria revealed by deep metagenomic sequencing.</title>
        <authorList>
            <person name="Ghai R."/>
            <person name="Mizuno C.M."/>
            <person name="Picazo A."/>
            <person name="Camacho A."/>
            <person name="Rodriguez-Valera F."/>
        </authorList>
    </citation>
    <scope>NUCLEOTIDE SEQUENCE</scope>
</reference>
<evidence type="ECO:0000256" key="6">
    <source>
        <dbReference type="ARBA" id="ARBA00022840"/>
    </source>
</evidence>
<evidence type="ECO:0000256" key="7">
    <source>
        <dbReference type="ARBA" id="ARBA00023027"/>
    </source>
</evidence>
<dbReference type="GO" id="GO:0005524">
    <property type="term" value="F:ATP binding"/>
    <property type="evidence" value="ECO:0007669"/>
    <property type="project" value="UniProtKB-KW"/>
</dbReference>
<dbReference type="InterPro" id="IPR014729">
    <property type="entry name" value="Rossmann-like_a/b/a_fold"/>
</dbReference>
<keyword evidence="6" id="KW-0067">ATP-binding</keyword>
<evidence type="ECO:0000313" key="9">
    <source>
        <dbReference type="EMBL" id="KGA18447.1"/>
    </source>
</evidence>
<accession>A0A094Q516</accession>
<gene>
    <name evidence="9" type="ORF">GM51_8300</name>
</gene>
<keyword evidence="7" id="KW-0520">NAD</keyword>
<evidence type="ECO:0000256" key="2">
    <source>
        <dbReference type="ARBA" id="ARBA00022642"/>
    </source>
</evidence>
<evidence type="ECO:0000259" key="8">
    <source>
        <dbReference type="Pfam" id="PF01467"/>
    </source>
</evidence>
<dbReference type="SUPFAM" id="SSF52374">
    <property type="entry name" value="Nucleotidylyl transferase"/>
    <property type="match status" value="1"/>
</dbReference>
<dbReference type="PANTHER" id="PTHR39321:SF3">
    <property type="entry name" value="PHOSPHOPANTETHEINE ADENYLYLTRANSFERASE"/>
    <property type="match status" value="1"/>
</dbReference>
<dbReference type="PANTHER" id="PTHR39321">
    <property type="entry name" value="NICOTINATE-NUCLEOTIDE ADENYLYLTRANSFERASE-RELATED"/>
    <property type="match status" value="1"/>
</dbReference>
<comment type="pathway">
    <text evidence="1">Cofactor biosynthesis; NAD(+) biosynthesis.</text>
</comment>
<keyword evidence="4" id="KW-0548">Nucleotidyltransferase</keyword>
<dbReference type="Pfam" id="PF01467">
    <property type="entry name" value="CTP_transf_like"/>
    <property type="match status" value="1"/>
</dbReference>
<evidence type="ECO:0000256" key="3">
    <source>
        <dbReference type="ARBA" id="ARBA00022679"/>
    </source>
</evidence>
<proteinExistence type="inferred from homology"/>
<dbReference type="UniPathway" id="UPA00253"/>
<dbReference type="GO" id="GO:0070566">
    <property type="term" value="F:adenylyltransferase activity"/>
    <property type="evidence" value="ECO:0007669"/>
    <property type="project" value="UniProtKB-ARBA"/>
</dbReference>
<keyword evidence="5" id="KW-0547">Nucleotide-binding</keyword>
<name>A0A094Q516_9ZZZZ</name>
<keyword evidence="2" id="KW-0662">Pyridine nucleotide biosynthesis</keyword>
<sequence length="202" mass="21762">MTSTAPRRLGILGGTFDPPHAGHLAAALAVQTQVALDELVLMVANEPWQKVGDRQVTPAEVRFEMTEALVDGISGLRADDREIRRGGPTFTVDTLEEILAEQPDTEIFLIVGADTANRLETWHRASDVVRLSTIVIVNRDDSTNAASGFLRDARVVNVTMNAVDVSSSAIRKAVAHGESIDSATSSSVASIIRDRSLYVGQR</sequence>
<dbReference type="NCBIfam" id="TIGR00125">
    <property type="entry name" value="cyt_tran_rel"/>
    <property type="match status" value="1"/>
</dbReference>
<dbReference type="EMBL" id="JNSL01000043">
    <property type="protein sequence ID" value="KGA18447.1"/>
    <property type="molecule type" value="Genomic_DNA"/>
</dbReference>
<evidence type="ECO:0000256" key="4">
    <source>
        <dbReference type="ARBA" id="ARBA00022695"/>
    </source>
</evidence>
<dbReference type="HAMAP" id="MF_00244">
    <property type="entry name" value="NaMN_adenylyltr"/>
    <property type="match status" value="1"/>
</dbReference>
<dbReference type="InterPro" id="IPR004821">
    <property type="entry name" value="Cyt_trans-like"/>
</dbReference>
<dbReference type="GO" id="GO:0009435">
    <property type="term" value="P:NAD+ biosynthetic process"/>
    <property type="evidence" value="ECO:0007669"/>
    <property type="project" value="UniProtKB-UniPathway"/>
</dbReference>
<keyword evidence="3" id="KW-0808">Transferase</keyword>
<evidence type="ECO:0000256" key="1">
    <source>
        <dbReference type="ARBA" id="ARBA00004790"/>
    </source>
</evidence>
<comment type="caution">
    <text evidence="9">The sequence shown here is derived from an EMBL/GenBank/DDBJ whole genome shotgun (WGS) entry which is preliminary data.</text>
</comment>
<feature type="domain" description="Cytidyltransferase-like" evidence="8">
    <location>
        <begin position="11"/>
        <end position="172"/>
    </location>
</feature>
<evidence type="ECO:0000256" key="5">
    <source>
        <dbReference type="ARBA" id="ARBA00022741"/>
    </source>
</evidence>
<dbReference type="CDD" id="cd02165">
    <property type="entry name" value="NMNAT"/>
    <property type="match status" value="1"/>
</dbReference>
<dbReference type="Gene3D" id="3.40.50.620">
    <property type="entry name" value="HUPs"/>
    <property type="match status" value="1"/>
</dbReference>